<evidence type="ECO:0000313" key="2">
    <source>
        <dbReference type="Proteomes" id="UP001143856"/>
    </source>
</evidence>
<dbReference type="EMBL" id="JAPDGR010000143">
    <property type="protein sequence ID" value="KAJ2995207.1"/>
    <property type="molecule type" value="Genomic_DNA"/>
</dbReference>
<reference evidence="1" key="1">
    <citation type="submission" date="2022-10" db="EMBL/GenBank/DDBJ databases">
        <title>Genome Sequence of Xylaria curta.</title>
        <authorList>
            <person name="Buettner E."/>
        </authorList>
    </citation>
    <scope>NUCLEOTIDE SEQUENCE</scope>
    <source>
        <strain evidence="1">Babe10</strain>
    </source>
</reference>
<comment type="caution">
    <text evidence="1">The sequence shown here is derived from an EMBL/GenBank/DDBJ whole genome shotgun (WGS) entry which is preliminary data.</text>
</comment>
<organism evidence="1 2">
    <name type="scientific">Xylaria curta</name>
    <dbReference type="NCBI Taxonomy" id="42375"/>
    <lineage>
        <taxon>Eukaryota</taxon>
        <taxon>Fungi</taxon>
        <taxon>Dikarya</taxon>
        <taxon>Ascomycota</taxon>
        <taxon>Pezizomycotina</taxon>
        <taxon>Sordariomycetes</taxon>
        <taxon>Xylariomycetidae</taxon>
        <taxon>Xylariales</taxon>
        <taxon>Xylariaceae</taxon>
        <taxon>Xylaria</taxon>
    </lineage>
</organism>
<keyword evidence="2" id="KW-1185">Reference proteome</keyword>
<protein>
    <submittedName>
        <fullName evidence="1">Uncharacterized protein</fullName>
    </submittedName>
</protein>
<accession>A0ACC1PM18</accession>
<gene>
    <name evidence="1" type="ORF">NUW58_g1341</name>
</gene>
<evidence type="ECO:0000313" key="1">
    <source>
        <dbReference type="EMBL" id="KAJ2995207.1"/>
    </source>
</evidence>
<dbReference type="Proteomes" id="UP001143856">
    <property type="component" value="Unassembled WGS sequence"/>
</dbReference>
<proteinExistence type="predicted"/>
<name>A0ACC1PM18_9PEZI</name>
<sequence length="303" mass="33899">MGTLQSSHSDAMVSRKGKFYNAIGFQKGYNFVLWVIFLSLFLGFTLSRLPFLDFHGTMCSAIPKSKFNHAAPGECFYLLQLPCKWGVILHVATILPASILVCLQFVPIIRRKAIALHRVIGRIVIVLSVLSIVGALIVLPRSFGGGLDVQAFGWSLSIAFLWALFMGILSIKRGMIEQHRVWMIRAWFWAGCVITGRVASIIAVKLQRSPLYYAMPCDKINFMLQDRTLALYPHCSSFFTGENKEQNVAVRADFNHPTSIVEVAAALDSSFGMAYFISFLIHIVGVEIYLNLTSGTSQRRRQV</sequence>